<accession>A0ACA9MGW2</accession>
<organism evidence="1 2">
    <name type="scientific">Cetraspora pellucida</name>
    <dbReference type="NCBI Taxonomy" id="1433469"/>
    <lineage>
        <taxon>Eukaryota</taxon>
        <taxon>Fungi</taxon>
        <taxon>Fungi incertae sedis</taxon>
        <taxon>Mucoromycota</taxon>
        <taxon>Glomeromycotina</taxon>
        <taxon>Glomeromycetes</taxon>
        <taxon>Diversisporales</taxon>
        <taxon>Gigasporaceae</taxon>
        <taxon>Cetraspora</taxon>
    </lineage>
</organism>
<reference evidence="1" key="1">
    <citation type="submission" date="2021-06" db="EMBL/GenBank/DDBJ databases">
        <authorList>
            <person name="Kallberg Y."/>
            <person name="Tangrot J."/>
            <person name="Rosling A."/>
        </authorList>
    </citation>
    <scope>NUCLEOTIDE SEQUENCE</scope>
    <source>
        <strain evidence="1">28 12/20/2015</strain>
    </source>
</reference>
<proteinExistence type="predicted"/>
<keyword evidence="2" id="KW-1185">Reference proteome</keyword>
<feature type="non-terminal residue" evidence="1">
    <location>
        <position position="65"/>
    </location>
</feature>
<dbReference type="EMBL" id="CAJVPW010007787">
    <property type="protein sequence ID" value="CAG8585747.1"/>
    <property type="molecule type" value="Genomic_DNA"/>
</dbReference>
<dbReference type="Proteomes" id="UP000789366">
    <property type="component" value="Unassembled WGS sequence"/>
</dbReference>
<comment type="caution">
    <text evidence="1">The sequence shown here is derived from an EMBL/GenBank/DDBJ whole genome shotgun (WGS) entry which is preliminary data.</text>
</comment>
<evidence type="ECO:0000313" key="1">
    <source>
        <dbReference type="EMBL" id="CAG8585747.1"/>
    </source>
</evidence>
<gene>
    <name evidence="1" type="ORF">SPELUC_LOCUS6556</name>
</gene>
<protein>
    <submittedName>
        <fullName evidence="1">10948_t:CDS:1</fullName>
    </submittedName>
</protein>
<evidence type="ECO:0000313" key="2">
    <source>
        <dbReference type="Proteomes" id="UP000789366"/>
    </source>
</evidence>
<sequence>MYGYETFDELRTLVQCYENLNHQISHAINHHVYSGFEILQETDIEIAIEEIYKTSIAYLEPERTK</sequence>
<name>A0ACA9MGW2_9GLOM</name>